<gene>
    <name evidence="2" type="ORF">EVAR_53294_1</name>
</gene>
<reference evidence="2 3" key="1">
    <citation type="journal article" date="2019" name="Commun. Biol.">
        <title>The bagworm genome reveals a unique fibroin gene that provides high tensile strength.</title>
        <authorList>
            <person name="Kono N."/>
            <person name="Nakamura H."/>
            <person name="Ohtoshi R."/>
            <person name="Tomita M."/>
            <person name="Numata K."/>
            <person name="Arakawa K."/>
        </authorList>
    </citation>
    <scope>NUCLEOTIDE SEQUENCE [LARGE SCALE GENOMIC DNA]</scope>
</reference>
<keyword evidence="3" id="KW-1185">Reference proteome</keyword>
<dbReference type="EMBL" id="BGZK01001463">
    <property type="protein sequence ID" value="GBP80453.1"/>
    <property type="molecule type" value="Genomic_DNA"/>
</dbReference>
<feature type="compositionally biased region" description="Basic residues" evidence="1">
    <location>
        <begin position="57"/>
        <end position="69"/>
    </location>
</feature>
<evidence type="ECO:0000313" key="2">
    <source>
        <dbReference type="EMBL" id="GBP80453.1"/>
    </source>
</evidence>
<organism evidence="2 3">
    <name type="scientific">Eumeta variegata</name>
    <name type="common">Bagworm moth</name>
    <name type="synonym">Eumeta japonica</name>
    <dbReference type="NCBI Taxonomy" id="151549"/>
    <lineage>
        <taxon>Eukaryota</taxon>
        <taxon>Metazoa</taxon>
        <taxon>Ecdysozoa</taxon>
        <taxon>Arthropoda</taxon>
        <taxon>Hexapoda</taxon>
        <taxon>Insecta</taxon>
        <taxon>Pterygota</taxon>
        <taxon>Neoptera</taxon>
        <taxon>Endopterygota</taxon>
        <taxon>Lepidoptera</taxon>
        <taxon>Glossata</taxon>
        <taxon>Ditrysia</taxon>
        <taxon>Tineoidea</taxon>
        <taxon>Psychidae</taxon>
        <taxon>Oiketicinae</taxon>
        <taxon>Eumeta</taxon>
    </lineage>
</organism>
<dbReference type="Proteomes" id="UP000299102">
    <property type="component" value="Unassembled WGS sequence"/>
</dbReference>
<name>A0A4C1YZT7_EUMVA</name>
<comment type="caution">
    <text evidence="2">The sequence shown here is derived from an EMBL/GenBank/DDBJ whole genome shotgun (WGS) entry which is preliminary data.</text>
</comment>
<protein>
    <submittedName>
        <fullName evidence="2">Uncharacterized protein</fullName>
    </submittedName>
</protein>
<proteinExistence type="predicted"/>
<dbReference type="AlphaFoldDB" id="A0A4C1YZT7"/>
<sequence>MCNNPRDAGRGKAGNTKPLAHADAAVESSRSELARTAGRLTRQTRPKGTARSTAARRLVRRRRRRRPPARLRLTFVADRYSADGGGTFRSRRPASAREYELVRRSRTRFALGRVVLGGPTSVARKRSIRVTAKCPRAVRAAAMGGFLSHGLEQYSPKR</sequence>
<evidence type="ECO:0000256" key="1">
    <source>
        <dbReference type="SAM" id="MobiDB-lite"/>
    </source>
</evidence>
<accession>A0A4C1YZT7</accession>
<feature type="region of interest" description="Disordered" evidence="1">
    <location>
        <begin position="1"/>
        <end position="71"/>
    </location>
</feature>
<evidence type="ECO:0000313" key="3">
    <source>
        <dbReference type="Proteomes" id="UP000299102"/>
    </source>
</evidence>